<reference evidence="3 4" key="1">
    <citation type="journal article" date="2013" name="Stand. Genomic Sci.">
        <title>Genomic Encyclopedia of Type Strains, Phase I: The one thousand microbial genomes (KMG-I) project.</title>
        <authorList>
            <person name="Kyrpides N.C."/>
            <person name="Woyke T."/>
            <person name="Eisen J.A."/>
            <person name="Garrity G."/>
            <person name="Lilburn T.G."/>
            <person name="Beck B.J."/>
            <person name="Whitman W.B."/>
            <person name="Hugenholtz P."/>
            <person name="Klenk H.P."/>
        </authorList>
    </citation>
    <scope>NUCLEOTIDE SEQUENCE [LARGE SCALE GENOMIC DNA]</scope>
    <source>
        <strain evidence="3 4">DSM 13484</strain>
    </source>
</reference>
<organism evidence="3 4">
    <name type="scientific">Chitinophaga japonensis</name>
    <name type="common">Flexibacter japonensis</name>
    <dbReference type="NCBI Taxonomy" id="104662"/>
    <lineage>
        <taxon>Bacteria</taxon>
        <taxon>Pseudomonadati</taxon>
        <taxon>Bacteroidota</taxon>
        <taxon>Chitinophagia</taxon>
        <taxon>Chitinophagales</taxon>
        <taxon>Chitinophagaceae</taxon>
        <taxon>Chitinophaga</taxon>
    </lineage>
</organism>
<feature type="coiled-coil region" evidence="1">
    <location>
        <begin position="83"/>
        <end position="110"/>
    </location>
</feature>
<evidence type="ECO:0000256" key="1">
    <source>
        <dbReference type="SAM" id="Coils"/>
    </source>
</evidence>
<feature type="chain" id="PRO_5022194775" evidence="2">
    <location>
        <begin position="22"/>
        <end position="217"/>
    </location>
</feature>
<comment type="caution">
    <text evidence="3">The sequence shown here is derived from an EMBL/GenBank/DDBJ whole genome shotgun (WGS) entry which is preliminary data.</text>
</comment>
<keyword evidence="1" id="KW-0175">Coiled coil</keyword>
<keyword evidence="4" id="KW-1185">Reference proteome</keyword>
<protein>
    <submittedName>
        <fullName evidence="3">Uncharacterized protein DUF3826</fullName>
    </submittedName>
</protein>
<keyword evidence="2" id="KW-0732">Signal</keyword>
<dbReference type="Pfam" id="PF12875">
    <property type="entry name" value="DUF3826"/>
    <property type="match status" value="1"/>
</dbReference>
<evidence type="ECO:0000256" key="2">
    <source>
        <dbReference type="SAM" id="SignalP"/>
    </source>
</evidence>
<dbReference type="AlphaFoldDB" id="A0A562T5K5"/>
<feature type="signal peptide" evidence="2">
    <location>
        <begin position="1"/>
        <end position="21"/>
    </location>
</feature>
<name>A0A562T5K5_CHIJA</name>
<proteinExistence type="predicted"/>
<evidence type="ECO:0000313" key="4">
    <source>
        <dbReference type="Proteomes" id="UP000316778"/>
    </source>
</evidence>
<dbReference type="InterPro" id="IPR024284">
    <property type="entry name" value="DUF3826"/>
</dbReference>
<sequence length="217" mass="25359">MKRFLYLFLSGWLLAAAPAQAQTSADADAEYTRVITRRADKIVTPLELKDKDKALQVRDIIVAQYRYLNEVHTARDTQIKAAKAELKEDKDALEVRRKAIEEAAERKLDERHQEYLARLSAKLTPQQVDQVKDGMTYGVAPLTYRVYNEILPNLTEQQKKQIKDWLEEAREHAMDAGSSKKKHWWFGKYKGRINNYLSAAGYNMKEEEKKWKEREKI</sequence>
<dbReference type="Proteomes" id="UP000316778">
    <property type="component" value="Unassembled WGS sequence"/>
</dbReference>
<dbReference type="RefSeq" id="WP_145713382.1">
    <property type="nucleotide sequence ID" value="NZ_BAAAFY010000001.1"/>
</dbReference>
<dbReference type="EMBL" id="VLLG01000003">
    <property type="protein sequence ID" value="TWI88280.1"/>
    <property type="molecule type" value="Genomic_DNA"/>
</dbReference>
<accession>A0A562T5K5</accession>
<gene>
    <name evidence="3" type="ORF">LX66_2365</name>
</gene>
<dbReference type="OrthoDB" id="1375905at2"/>
<evidence type="ECO:0000313" key="3">
    <source>
        <dbReference type="EMBL" id="TWI88280.1"/>
    </source>
</evidence>